<protein>
    <recommendedName>
        <fullName evidence="7">Enhancer of polycomb-like protein</fullName>
    </recommendedName>
</protein>
<evidence type="ECO:0000256" key="7">
    <source>
        <dbReference type="RuleBase" id="RU361124"/>
    </source>
</evidence>
<keyword evidence="5 7" id="KW-0539">Nucleus</keyword>
<feature type="region of interest" description="Disordered" evidence="8">
    <location>
        <begin position="525"/>
        <end position="564"/>
    </location>
</feature>
<keyword evidence="3 7" id="KW-0805">Transcription regulation</keyword>
<evidence type="ECO:0000256" key="2">
    <source>
        <dbReference type="ARBA" id="ARBA00008035"/>
    </source>
</evidence>
<dbReference type="GO" id="GO:0006357">
    <property type="term" value="P:regulation of transcription by RNA polymerase II"/>
    <property type="evidence" value="ECO:0007669"/>
    <property type="project" value="InterPro"/>
</dbReference>
<comment type="similarity">
    <text evidence="2 7">Belongs to the enhancer of polycomb family.</text>
</comment>
<feature type="region of interest" description="Disordered" evidence="8">
    <location>
        <begin position="325"/>
        <end position="354"/>
    </location>
</feature>
<dbReference type="InterPro" id="IPR019542">
    <property type="entry name" value="Enhancer_polycomb-like_N"/>
</dbReference>
<name>A0A559MIS4_9HELO</name>
<comment type="function">
    <text evidence="6">Component of the NuA4 histone acetyltransferase complex which is involved in transcriptional activation of selected genes principally by acetylation of nucleosomal histone H4 and H2A. The NuA4 complex is also involved in DNA repair. Involved in gene silencing by neighboring heterochromatin, blockage of the silencing spreading along the chromosome, and required for cell cycle progression through G2/M.</text>
</comment>
<gene>
    <name evidence="10" type="primary">EPL1</name>
    <name evidence="10" type="ORF">LAWI1_G000374</name>
</gene>
<organism evidence="10 11">
    <name type="scientific">Lachnellula willkommii</name>
    <dbReference type="NCBI Taxonomy" id="215461"/>
    <lineage>
        <taxon>Eukaryota</taxon>
        <taxon>Fungi</taxon>
        <taxon>Dikarya</taxon>
        <taxon>Ascomycota</taxon>
        <taxon>Pezizomycotina</taxon>
        <taxon>Leotiomycetes</taxon>
        <taxon>Helotiales</taxon>
        <taxon>Lachnaceae</taxon>
        <taxon>Lachnellula</taxon>
    </lineage>
</organism>
<dbReference type="PANTHER" id="PTHR14898">
    <property type="entry name" value="ENHANCER OF POLYCOMB"/>
    <property type="match status" value="1"/>
</dbReference>
<comment type="caution">
    <text evidence="10">The sequence shown here is derived from an EMBL/GenBank/DDBJ whole genome shotgun (WGS) entry which is preliminary data.</text>
</comment>
<evidence type="ECO:0000313" key="11">
    <source>
        <dbReference type="Proteomes" id="UP000315522"/>
    </source>
</evidence>
<sequence>MPPRHVRQRKLTKATLQQVLREDQIESAEYDSNQNHQHVETGVERHEENEYHLQAALASTGGGKDSEEIPAPPAEKTVDIDYDALYSLRFKKPATYIRVSYTVEEVTGCQYDMDSEDDTWLQAYNQGKSASQKLSEDDFEKIIEVFEDTTENHTPFAAVDNTLIPFETMSAQIKLRLPSKLLDIAEHVYGHWKDRKQASGNKSIQPGLKFEINKDDDDADPYVCFRRREVRQTRKTRARDVQSVDKLKKLRKELEEARQLVALTHSREVQKQAMMLNEKTIFDQRYKVKVAKTKLGIKGDDEDFINQKVRCSTTCIEIIADLKQPQKRKSEFPQPQRTAPGTQLRLPGRSDGRPLEADLIQLSERIAEKENMLQKEIEEKTQQHRRWNQGHVDLTRDPLSPANGHGPETGFRPATAQYQYLMTPPSSVTSESFDHPSPAQEKSESFAFRYSSPPEEEPRGQPAYRRRIGRGGRLWIDRRGMSSAIKNDENMSDRWKYDQDDEEEQPVYEMDPHDTNALRFRATIPFPPHFYPQHGRQDNRPRAPGPNPANSRAIAPVQNPAAPP</sequence>
<evidence type="ECO:0000256" key="3">
    <source>
        <dbReference type="ARBA" id="ARBA00023015"/>
    </source>
</evidence>
<feature type="region of interest" description="Disordered" evidence="8">
    <location>
        <begin position="380"/>
        <end position="412"/>
    </location>
</feature>
<dbReference type="EMBL" id="QGML01000231">
    <property type="protein sequence ID" value="TVY92863.1"/>
    <property type="molecule type" value="Genomic_DNA"/>
</dbReference>
<evidence type="ECO:0000256" key="1">
    <source>
        <dbReference type="ARBA" id="ARBA00004123"/>
    </source>
</evidence>
<dbReference type="GO" id="GO:0005634">
    <property type="term" value="C:nucleus"/>
    <property type="evidence" value="ECO:0007669"/>
    <property type="project" value="UniProtKB-SubCell"/>
</dbReference>
<dbReference type="Pfam" id="PF10513">
    <property type="entry name" value="EPL1"/>
    <property type="match status" value="1"/>
</dbReference>
<evidence type="ECO:0000256" key="4">
    <source>
        <dbReference type="ARBA" id="ARBA00023163"/>
    </source>
</evidence>
<feature type="domain" description="Enhancer of polycomb-like N-terminal" evidence="9">
    <location>
        <begin position="12"/>
        <end position="148"/>
    </location>
</feature>
<dbReference type="AlphaFoldDB" id="A0A559MIS4"/>
<reference evidence="10 11" key="1">
    <citation type="submission" date="2018-05" db="EMBL/GenBank/DDBJ databases">
        <title>Genome sequencing and assembly of the regulated plant pathogen Lachnellula willkommii and related sister species for the development of diagnostic species identification markers.</title>
        <authorList>
            <person name="Giroux E."/>
            <person name="Bilodeau G."/>
        </authorList>
    </citation>
    <scope>NUCLEOTIDE SEQUENCE [LARGE SCALE GENOMIC DNA]</scope>
    <source>
        <strain evidence="10 11">CBS 172.35</strain>
    </source>
</reference>
<keyword evidence="4 7" id="KW-0804">Transcription</keyword>
<dbReference type="InterPro" id="IPR024943">
    <property type="entry name" value="Enhancer_polycomb"/>
</dbReference>
<evidence type="ECO:0000313" key="10">
    <source>
        <dbReference type="EMBL" id="TVY92863.1"/>
    </source>
</evidence>
<accession>A0A559MIS4</accession>
<comment type="subcellular location">
    <subcellularLocation>
        <location evidence="1 7">Nucleus</location>
    </subcellularLocation>
</comment>
<evidence type="ECO:0000256" key="5">
    <source>
        <dbReference type="ARBA" id="ARBA00023242"/>
    </source>
</evidence>
<feature type="region of interest" description="Disordered" evidence="8">
    <location>
        <begin position="425"/>
        <end position="466"/>
    </location>
</feature>
<dbReference type="Proteomes" id="UP000315522">
    <property type="component" value="Unassembled WGS sequence"/>
</dbReference>
<evidence type="ECO:0000256" key="8">
    <source>
        <dbReference type="SAM" id="MobiDB-lite"/>
    </source>
</evidence>
<evidence type="ECO:0000259" key="9">
    <source>
        <dbReference type="Pfam" id="PF10513"/>
    </source>
</evidence>
<dbReference type="GO" id="GO:0035267">
    <property type="term" value="C:NuA4 histone acetyltransferase complex"/>
    <property type="evidence" value="ECO:0007669"/>
    <property type="project" value="InterPro"/>
</dbReference>
<proteinExistence type="inferred from homology"/>
<keyword evidence="11" id="KW-1185">Reference proteome</keyword>
<evidence type="ECO:0000256" key="6">
    <source>
        <dbReference type="ARBA" id="ARBA00025513"/>
    </source>
</evidence>